<dbReference type="Proteomes" id="UP000198510">
    <property type="component" value="Unassembled WGS sequence"/>
</dbReference>
<dbReference type="CDD" id="cd06439">
    <property type="entry name" value="CESA_like_1"/>
    <property type="match status" value="1"/>
</dbReference>
<dbReference type="STRING" id="1075417.SAMN05421823_104307"/>
<feature type="transmembrane region" description="Helical" evidence="4">
    <location>
        <begin position="6"/>
        <end position="30"/>
    </location>
</feature>
<keyword evidence="3 5" id="KW-0808">Transferase</keyword>
<dbReference type="Gene3D" id="3.90.550.10">
    <property type="entry name" value="Spore Coat Polysaccharide Biosynthesis Protein SpsA, Chain A"/>
    <property type="match status" value="1"/>
</dbReference>
<feature type="transmembrane region" description="Helical" evidence="4">
    <location>
        <begin position="323"/>
        <end position="344"/>
    </location>
</feature>
<keyword evidence="4" id="KW-0812">Transmembrane</keyword>
<comment type="similarity">
    <text evidence="1">Belongs to the glycosyltransferase 2 family.</text>
</comment>
<keyword evidence="2" id="KW-0328">Glycosyltransferase</keyword>
<protein>
    <submittedName>
        <fullName evidence="5">Glycosyltransferase, catalytic subunit of cellulose synthase and poly-beta-1,6-N-acetylglucosamine synthase</fullName>
    </submittedName>
</protein>
<dbReference type="OrthoDB" id="9766971at2"/>
<evidence type="ECO:0000256" key="1">
    <source>
        <dbReference type="ARBA" id="ARBA00006739"/>
    </source>
</evidence>
<reference evidence="5 6" key="1">
    <citation type="submission" date="2016-10" db="EMBL/GenBank/DDBJ databases">
        <authorList>
            <person name="de Groot N.N."/>
        </authorList>
    </citation>
    <scope>NUCLEOTIDE SEQUENCE [LARGE SCALE GENOMIC DNA]</scope>
    <source>
        <strain evidence="5 6">DSM 25186</strain>
    </source>
</reference>
<keyword evidence="4" id="KW-1133">Transmembrane helix</keyword>
<keyword evidence="4" id="KW-0472">Membrane</keyword>
<feature type="transmembrane region" description="Helical" evidence="4">
    <location>
        <begin position="297"/>
        <end position="317"/>
    </location>
</feature>
<accession>A0A1G9H3N7</accession>
<evidence type="ECO:0000256" key="3">
    <source>
        <dbReference type="ARBA" id="ARBA00022679"/>
    </source>
</evidence>
<dbReference type="PANTHER" id="PTHR43630:SF1">
    <property type="entry name" value="POLY-BETA-1,6-N-ACETYL-D-GLUCOSAMINE SYNTHASE"/>
    <property type="match status" value="1"/>
</dbReference>
<evidence type="ECO:0000313" key="5">
    <source>
        <dbReference type="EMBL" id="SDL07499.1"/>
    </source>
</evidence>
<evidence type="ECO:0000256" key="4">
    <source>
        <dbReference type="SAM" id="Phobius"/>
    </source>
</evidence>
<dbReference type="SUPFAM" id="SSF53448">
    <property type="entry name" value="Nucleotide-diphospho-sugar transferases"/>
    <property type="match status" value="1"/>
</dbReference>
<gene>
    <name evidence="5" type="ORF">SAMN05421823_104307</name>
</gene>
<name>A0A1G9H3N7_9BACT</name>
<evidence type="ECO:0000256" key="2">
    <source>
        <dbReference type="ARBA" id="ARBA00022676"/>
    </source>
</evidence>
<proteinExistence type="inferred from homology"/>
<dbReference type="InterPro" id="IPR029044">
    <property type="entry name" value="Nucleotide-diphossugar_trans"/>
</dbReference>
<dbReference type="AlphaFoldDB" id="A0A1G9H3N7"/>
<dbReference type="PANTHER" id="PTHR43630">
    <property type="entry name" value="POLY-BETA-1,6-N-ACETYL-D-GLUCOSAMINE SYNTHASE"/>
    <property type="match status" value="1"/>
</dbReference>
<dbReference type="RefSeq" id="WP_089682303.1">
    <property type="nucleotide sequence ID" value="NZ_FNFO01000004.1"/>
</dbReference>
<organism evidence="5 6">
    <name type="scientific">Catalinimonas alkaloidigena</name>
    <dbReference type="NCBI Taxonomy" id="1075417"/>
    <lineage>
        <taxon>Bacteria</taxon>
        <taxon>Pseudomonadati</taxon>
        <taxon>Bacteroidota</taxon>
        <taxon>Cytophagia</taxon>
        <taxon>Cytophagales</taxon>
        <taxon>Catalimonadaceae</taxon>
        <taxon>Catalinimonas</taxon>
    </lineage>
</organism>
<dbReference type="EMBL" id="FNFO01000004">
    <property type="protein sequence ID" value="SDL07499.1"/>
    <property type="molecule type" value="Genomic_DNA"/>
</dbReference>
<keyword evidence="6" id="KW-1185">Reference proteome</keyword>
<dbReference type="Pfam" id="PF13641">
    <property type="entry name" value="Glyco_tranf_2_3"/>
    <property type="match status" value="1"/>
</dbReference>
<sequence length="390" mass="44165">MLTLHYIFWISVFIIVYTYLGYGLVAYGMVRLKRLRLGKKTVSPAAELPDVTLVVPAYNEMSCLAEKLENSFQLDYPKGKLHFLFVAEGSTDGTQEYLRSIPEIEVVSGSTRRGKIEAINQAMQRVKTPLVVFSDTNTSLNPDAIRNLVRHYEDPSVGGVAGEKRVQASAEDNAAGAGEGLYWKYESFLKRIDSELQTVVGAAGELFSMRTHLYQPVESDTILDDFIISLRLTGQGYQVVYEPEAYALEKPSFSVAEEMKRKIRISAGGFQSIRRLSHLLNPFRYGLLTFQYVSHRVLRWAVVPFCLIVALVTNFLLAPAVPLYQVLLVAQLAFYTCALVGYLLEQKRLRIKLLFVPFYFSFMNWCVMLGLVRYMKGQQSGIWEKARRAA</sequence>
<feature type="transmembrane region" description="Helical" evidence="4">
    <location>
        <begin position="356"/>
        <end position="375"/>
    </location>
</feature>
<evidence type="ECO:0000313" key="6">
    <source>
        <dbReference type="Proteomes" id="UP000198510"/>
    </source>
</evidence>
<dbReference type="GO" id="GO:0016757">
    <property type="term" value="F:glycosyltransferase activity"/>
    <property type="evidence" value="ECO:0007669"/>
    <property type="project" value="UniProtKB-KW"/>
</dbReference>